<accession>A0ACA9R4R6</accession>
<feature type="non-terminal residue" evidence="1">
    <location>
        <position position="1"/>
    </location>
</feature>
<evidence type="ECO:0000313" key="2">
    <source>
        <dbReference type="Proteomes" id="UP000789920"/>
    </source>
</evidence>
<reference evidence="1" key="1">
    <citation type="submission" date="2021-06" db="EMBL/GenBank/DDBJ databases">
        <authorList>
            <person name="Kallberg Y."/>
            <person name="Tangrot J."/>
            <person name="Rosling A."/>
        </authorList>
    </citation>
    <scope>NUCLEOTIDE SEQUENCE</scope>
    <source>
        <strain evidence="1">MA461A</strain>
    </source>
</reference>
<sequence>IPKDLEFFFETLNLTSSTIDLDKMEHNNENKSESIEEDATNEKTKRHQIAINELINKLKLCCSYKKKC</sequence>
<comment type="caution">
    <text evidence="1">The sequence shown here is derived from an EMBL/GenBank/DDBJ whole genome shotgun (WGS) entry which is preliminary data.</text>
</comment>
<feature type="non-terminal residue" evidence="1">
    <location>
        <position position="68"/>
    </location>
</feature>
<dbReference type="Proteomes" id="UP000789920">
    <property type="component" value="Unassembled WGS sequence"/>
</dbReference>
<organism evidence="1 2">
    <name type="scientific">Racocetra persica</name>
    <dbReference type="NCBI Taxonomy" id="160502"/>
    <lineage>
        <taxon>Eukaryota</taxon>
        <taxon>Fungi</taxon>
        <taxon>Fungi incertae sedis</taxon>
        <taxon>Mucoromycota</taxon>
        <taxon>Glomeromycotina</taxon>
        <taxon>Glomeromycetes</taxon>
        <taxon>Diversisporales</taxon>
        <taxon>Gigasporaceae</taxon>
        <taxon>Racocetra</taxon>
    </lineage>
</organism>
<name>A0ACA9R4R6_9GLOM</name>
<dbReference type="EMBL" id="CAJVQC010042847">
    <property type="protein sequence ID" value="CAG8776213.1"/>
    <property type="molecule type" value="Genomic_DNA"/>
</dbReference>
<proteinExistence type="predicted"/>
<evidence type="ECO:0000313" key="1">
    <source>
        <dbReference type="EMBL" id="CAG8776213.1"/>
    </source>
</evidence>
<keyword evidence="2" id="KW-1185">Reference proteome</keyword>
<gene>
    <name evidence="1" type="ORF">RPERSI_LOCUS16983</name>
</gene>
<protein>
    <submittedName>
        <fullName evidence="1">36577_t:CDS:1</fullName>
    </submittedName>
</protein>